<feature type="compositionally biased region" description="Polar residues" evidence="1">
    <location>
        <begin position="72"/>
        <end position="84"/>
    </location>
</feature>
<dbReference type="Proteomes" id="UP000031549">
    <property type="component" value="Unassembled WGS sequence"/>
</dbReference>
<evidence type="ECO:0000313" key="4">
    <source>
        <dbReference type="Proteomes" id="UP000031549"/>
    </source>
</evidence>
<feature type="signal peptide" evidence="2">
    <location>
        <begin position="1"/>
        <end position="24"/>
    </location>
</feature>
<feature type="chain" id="PRO_5032324536" evidence="2">
    <location>
        <begin position="25"/>
        <end position="116"/>
    </location>
</feature>
<accession>A0A846H496</accession>
<dbReference type="RefSeq" id="WP_063842466.1">
    <property type="nucleotide sequence ID" value="NZ_JTCM02000008.1"/>
</dbReference>
<sequence>MLKKTYAFSLLAAAMIIAPSAAFAGDSGTRQELNQSATSINNSRVDQAASQTSYQYRTNGAGSRYGNKYCGGNQQSQRSNQRLDQNGVAINDSVVSQRASQANLQRQAGAAQRYCR</sequence>
<evidence type="ECO:0000256" key="2">
    <source>
        <dbReference type="SAM" id="SignalP"/>
    </source>
</evidence>
<dbReference type="AlphaFoldDB" id="A0A846H496"/>
<name>A0A846H496_9CYAN</name>
<reference evidence="3 4" key="1">
    <citation type="journal article" date="2015" name="Genome Announc.">
        <title>Draft Genome Sequence of Cyanobacterium Hassallia byssoidea Strain VB512170, Isolated from Monuments in India.</title>
        <authorList>
            <person name="Singh D."/>
            <person name="Chandrababunaidu M.M."/>
            <person name="Panda A."/>
            <person name="Sen D."/>
            <person name="Bhattacharyya S."/>
            <person name="Adhikary S.P."/>
            <person name="Tripathy S."/>
        </authorList>
    </citation>
    <scope>NUCLEOTIDE SEQUENCE [LARGE SCALE GENOMIC DNA]</scope>
    <source>
        <strain evidence="3 4">VB512170</strain>
    </source>
</reference>
<proteinExistence type="predicted"/>
<feature type="region of interest" description="Disordered" evidence="1">
    <location>
        <begin position="39"/>
        <end position="85"/>
    </location>
</feature>
<evidence type="ECO:0000313" key="3">
    <source>
        <dbReference type="EMBL" id="NEU72246.1"/>
    </source>
</evidence>
<feature type="compositionally biased region" description="Polar residues" evidence="1">
    <location>
        <begin position="39"/>
        <end position="61"/>
    </location>
</feature>
<evidence type="ECO:0000256" key="1">
    <source>
        <dbReference type="SAM" id="MobiDB-lite"/>
    </source>
</evidence>
<dbReference type="EMBL" id="JTCM02000008">
    <property type="protein sequence ID" value="NEU72246.1"/>
    <property type="molecule type" value="Genomic_DNA"/>
</dbReference>
<keyword evidence="2" id="KW-0732">Signal</keyword>
<comment type="caution">
    <text evidence="3">The sequence shown here is derived from an EMBL/GenBank/DDBJ whole genome shotgun (WGS) entry which is preliminary data.</text>
</comment>
<organism evidence="3 4">
    <name type="scientific">Hassallia byssoidea VB512170</name>
    <dbReference type="NCBI Taxonomy" id="1304833"/>
    <lineage>
        <taxon>Bacteria</taxon>
        <taxon>Bacillati</taxon>
        <taxon>Cyanobacteriota</taxon>
        <taxon>Cyanophyceae</taxon>
        <taxon>Nostocales</taxon>
        <taxon>Tolypothrichaceae</taxon>
        <taxon>Hassallia</taxon>
    </lineage>
</organism>
<protein>
    <submittedName>
        <fullName evidence="3">Uncharacterized protein</fullName>
    </submittedName>
</protein>
<gene>
    <name evidence="3" type="ORF">PI95_006575</name>
</gene>
<keyword evidence="4" id="KW-1185">Reference proteome</keyword>